<evidence type="ECO:0000256" key="1">
    <source>
        <dbReference type="SAM" id="MobiDB-lite"/>
    </source>
</evidence>
<feature type="compositionally biased region" description="Pro residues" evidence="1">
    <location>
        <begin position="133"/>
        <end position="149"/>
    </location>
</feature>
<accession>A0A2N5STI9</accession>
<reference evidence="2 3" key="1">
    <citation type="submission" date="2017-11" db="EMBL/GenBank/DDBJ databases">
        <title>De novo assembly and phasing of dikaryotic genomes from two isolates of Puccinia coronata f. sp. avenae, the causal agent of oat crown rust.</title>
        <authorList>
            <person name="Miller M.E."/>
            <person name="Zhang Y."/>
            <person name="Omidvar V."/>
            <person name="Sperschneider J."/>
            <person name="Schwessinger B."/>
            <person name="Raley C."/>
            <person name="Palmer J.M."/>
            <person name="Garnica D."/>
            <person name="Upadhyaya N."/>
            <person name="Rathjen J."/>
            <person name="Taylor J.M."/>
            <person name="Park R.F."/>
            <person name="Dodds P.N."/>
            <person name="Hirsch C.D."/>
            <person name="Kianian S.F."/>
            <person name="Figueroa M."/>
        </authorList>
    </citation>
    <scope>NUCLEOTIDE SEQUENCE [LARGE SCALE GENOMIC DNA]</scope>
    <source>
        <strain evidence="2">12SD80</strain>
    </source>
</reference>
<proteinExistence type="predicted"/>
<organism evidence="2 3">
    <name type="scientific">Puccinia coronata f. sp. avenae</name>
    <dbReference type="NCBI Taxonomy" id="200324"/>
    <lineage>
        <taxon>Eukaryota</taxon>
        <taxon>Fungi</taxon>
        <taxon>Dikarya</taxon>
        <taxon>Basidiomycota</taxon>
        <taxon>Pucciniomycotina</taxon>
        <taxon>Pucciniomycetes</taxon>
        <taxon>Pucciniales</taxon>
        <taxon>Pucciniaceae</taxon>
        <taxon>Puccinia</taxon>
    </lineage>
</organism>
<feature type="compositionally biased region" description="Polar residues" evidence="1">
    <location>
        <begin position="460"/>
        <end position="471"/>
    </location>
</feature>
<dbReference type="Proteomes" id="UP000235392">
    <property type="component" value="Unassembled WGS sequence"/>
</dbReference>
<feature type="region of interest" description="Disordered" evidence="1">
    <location>
        <begin position="103"/>
        <end position="308"/>
    </location>
</feature>
<gene>
    <name evidence="2" type="ORF">PCASD_16885</name>
</gene>
<feature type="compositionally biased region" description="Pro residues" evidence="1">
    <location>
        <begin position="108"/>
        <end position="120"/>
    </location>
</feature>
<feature type="compositionally biased region" description="Low complexity" evidence="1">
    <location>
        <begin position="534"/>
        <end position="546"/>
    </location>
</feature>
<dbReference type="EMBL" id="PGCI01000769">
    <property type="protein sequence ID" value="PLW16556.1"/>
    <property type="molecule type" value="Genomic_DNA"/>
</dbReference>
<feature type="compositionally biased region" description="Basic residues" evidence="1">
    <location>
        <begin position="405"/>
        <end position="416"/>
    </location>
</feature>
<feature type="compositionally biased region" description="Pro residues" evidence="1">
    <location>
        <begin position="507"/>
        <end position="517"/>
    </location>
</feature>
<name>A0A2N5STI9_9BASI</name>
<feature type="region of interest" description="Disordered" evidence="1">
    <location>
        <begin position="371"/>
        <end position="567"/>
    </location>
</feature>
<feature type="compositionally biased region" description="Polar residues" evidence="1">
    <location>
        <begin position="292"/>
        <end position="302"/>
    </location>
</feature>
<feature type="compositionally biased region" description="Basic and acidic residues" evidence="1">
    <location>
        <begin position="268"/>
        <end position="277"/>
    </location>
</feature>
<dbReference type="AlphaFoldDB" id="A0A2N5STI9"/>
<comment type="caution">
    <text evidence="2">The sequence shown here is derived from an EMBL/GenBank/DDBJ whole genome shotgun (WGS) entry which is preliminary data.</text>
</comment>
<evidence type="ECO:0000313" key="3">
    <source>
        <dbReference type="Proteomes" id="UP000235392"/>
    </source>
</evidence>
<feature type="compositionally biased region" description="Pro residues" evidence="1">
    <location>
        <begin position="209"/>
        <end position="218"/>
    </location>
</feature>
<protein>
    <submittedName>
        <fullName evidence="2">Uncharacterized protein</fullName>
    </submittedName>
</protein>
<feature type="compositionally biased region" description="Low complexity" evidence="1">
    <location>
        <begin position="447"/>
        <end position="459"/>
    </location>
</feature>
<sequence length="597" mass="64698">MPLCPNCQKVKLVRCKILRTDDADYGREYVACSGCSSRWFLDDPNRPLGLVSDKPRQSIWKKLATFGSPHNVPDSDGILHAATYVFPPAHEYPSLIVPISNPIRRSPLDPPDAPPDPSPASPAAAGHSDDLDLPPPPPPAEPELDPLPPAEEVVIPERDLEEPPQPADQIETPVEQTAPSEKADEANQAPEQAEEPPVPTSADESSPTPEEPAPPPQPDKAHSVISEPSHQSEEQKSTSNLDSEEQARFERLSRIASSPGPPSHTSLHHPEDEDHHQPSRSQSILGHDYSISLPSKTPSSPISPEEQHLRETLLRVAATPRPPTPKVYASLLSPRTIPQEATCSSSPANEHEVAAYAQRIAARLDEAIQKSPFISHKHTPKTPLVEKWKDSPGLSEPATPASKRSNVHSSHHHSKSNSRVNSPRQSIAHSIPATPRSRLLSEADIRSSSNHSHMSHASSPRQSITQSNSIPATPRSRKLPEASSGACSKCQTPRAPIYDYDEVPLPGGFPTPKPAPLTPEAVSRLPSHRPSPYSTSLKSAATSASLPVAPSHHTGSIAGGRTPKRPQFFSHGIREACLYKRIEDPDLLDSKALKPHK</sequence>
<evidence type="ECO:0000313" key="2">
    <source>
        <dbReference type="EMBL" id="PLW16556.1"/>
    </source>
</evidence>